<dbReference type="AlphaFoldDB" id="X0XKV9"/>
<sequence>VDMLELMFVTPLPGTQLWAAMETQGRIVANSFPEDWKYYTLNIPVANYMHLSWTDMIDEFMACFRHFYFYPRILTRSLGGFLRTGRCLSTLASLVGNINFKVNVKHDLEVFRTLQTDRGRPYAELISSASPAAFGNAAPKTAQSTTQLNAPLAFADLSANGDSAGAV</sequence>
<feature type="non-terminal residue" evidence="1">
    <location>
        <position position="1"/>
    </location>
</feature>
<organism evidence="1">
    <name type="scientific">marine sediment metagenome</name>
    <dbReference type="NCBI Taxonomy" id="412755"/>
    <lineage>
        <taxon>unclassified sequences</taxon>
        <taxon>metagenomes</taxon>
        <taxon>ecological metagenomes</taxon>
    </lineage>
</organism>
<accession>X0XKV9</accession>
<evidence type="ECO:0008006" key="2">
    <source>
        <dbReference type="Google" id="ProtNLM"/>
    </source>
</evidence>
<reference evidence="1" key="1">
    <citation type="journal article" date="2014" name="Front. Microbiol.">
        <title>High frequency of phylogenetically diverse reductive dehalogenase-homologous genes in deep subseafloor sedimentary metagenomes.</title>
        <authorList>
            <person name="Kawai M."/>
            <person name="Futagami T."/>
            <person name="Toyoda A."/>
            <person name="Takaki Y."/>
            <person name="Nishi S."/>
            <person name="Hori S."/>
            <person name="Arai W."/>
            <person name="Tsubouchi T."/>
            <person name="Morono Y."/>
            <person name="Uchiyama I."/>
            <person name="Ito T."/>
            <person name="Fujiyama A."/>
            <person name="Inagaki F."/>
            <person name="Takami H."/>
        </authorList>
    </citation>
    <scope>NUCLEOTIDE SEQUENCE</scope>
    <source>
        <strain evidence="1">Expedition CK06-06</strain>
    </source>
</reference>
<proteinExistence type="predicted"/>
<protein>
    <recommendedName>
        <fullName evidence="2">DUF4070 domain-containing protein</fullName>
    </recommendedName>
</protein>
<gene>
    <name evidence="1" type="ORF">S01H1_83260</name>
</gene>
<evidence type="ECO:0000313" key="1">
    <source>
        <dbReference type="EMBL" id="GAG43814.1"/>
    </source>
</evidence>
<name>X0XKV9_9ZZZZ</name>
<comment type="caution">
    <text evidence="1">The sequence shown here is derived from an EMBL/GenBank/DDBJ whole genome shotgun (WGS) entry which is preliminary data.</text>
</comment>
<dbReference type="EMBL" id="BARS01056569">
    <property type="protein sequence ID" value="GAG43814.1"/>
    <property type="molecule type" value="Genomic_DNA"/>
</dbReference>